<keyword evidence="4 9" id="KW-0812">Transmembrane</keyword>
<feature type="transmembrane region" description="Helical" evidence="9">
    <location>
        <begin position="47"/>
        <end position="67"/>
    </location>
</feature>
<evidence type="ECO:0000256" key="9">
    <source>
        <dbReference type="SAM" id="Phobius"/>
    </source>
</evidence>
<dbReference type="KEGG" id="egu:105038078"/>
<keyword evidence="6" id="KW-0406">Ion transport</keyword>
<evidence type="ECO:0000256" key="4">
    <source>
        <dbReference type="ARBA" id="ARBA00022692"/>
    </source>
</evidence>
<keyword evidence="3" id="KW-0813">Transport</keyword>
<evidence type="ECO:0000313" key="10">
    <source>
        <dbReference type="Proteomes" id="UP000504607"/>
    </source>
</evidence>
<feature type="transmembrane region" description="Helical" evidence="9">
    <location>
        <begin position="169"/>
        <end position="188"/>
    </location>
</feature>
<dbReference type="Proteomes" id="UP000504607">
    <property type="component" value="Chromosome 2"/>
</dbReference>
<accession>A0A6I9QN91</accession>
<evidence type="ECO:0000256" key="8">
    <source>
        <dbReference type="ARBA" id="ARBA00023303"/>
    </source>
</evidence>
<feature type="transmembrane region" description="Helical" evidence="9">
    <location>
        <begin position="105"/>
        <end position="124"/>
    </location>
</feature>
<evidence type="ECO:0000256" key="6">
    <source>
        <dbReference type="ARBA" id="ARBA00023065"/>
    </source>
</evidence>
<evidence type="ECO:0000256" key="7">
    <source>
        <dbReference type="ARBA" id="ARBA00023136"/>
    </source>
</evidence>
<name>A0A6I9QN91_ELAGV</name>
<keyword evidence="7 9" id="KW-0472">Membrane</keyword>
<dbReference type="InParanoid" id="A0A6I9QN91"/>
<evidence type="ECO:0000256" key="3">
    <source>
        <dbReference type="ARBA" id="ARBA00022448"/>
    </source>
</evidence>
<dbReference type="GeneID" id="105038078"/>
<dbReference type="InterPro" id="IPR020966">
    <property type="entry name" value="ALMT"/>
</dbReference>
<dbReference type="Pfam" id="PF11744">
    <property type="entry name" value="ALMT"/>
    <property type="match status" value="1"/>
</dbReference>
<feature type="transmembrane region" description="Helical" evidence="9">
    <location>
        <begin position="131"/>
        <end position="149"/>
    </location>
</feature>
<keyword evidence="8" id="KW-0407">Ion channel</keyword>
<dbReference type="GO" id="GO:0016020">
    <property type="term" value="C:membrane"/>
    <property type="evidence" value="ECO:0007669"/>
    <property type="project" value="UniProtKB-SubCell"/>
</dbReference>
<organism evidence="10 11">
    <name type="scientific">Elaeis guineensis var. tenera</name>
    <name type="common">Oil palm</name>
    <dbReference type="NCBI Taxonomy" id="51953"/>
    <lineage>
        <taxon>Eukaryota</taxon>
        <taxon>Viridiplantae</taxon>
        <taxon>Streptophyta</taxon>
        <taxon>Embryophyta</taxon>
        <taxon>Tracheophyta</taxon>
        <taxon>Spermatophyta</taxon>
        <taxon>Magnoliopsida</taxon>
        <taxon>Liliopsida</taxon>
        <taxon>Arecaceae</taxon>
        <taxon>Arecoideae</taxon>
        <taxon>Cocoseae</taxon>
        <taxon>Elaeidinae</taxon>
        <taxon>Elaeis</taxon>
    </lineage>
</organism>
<protein>
    <submittedName>
        <fullName evidence="11">Aluminum-activated malate transporter 1-like</fullName>
    </submittedName>
</protein>
<dbReference type="GO" id="GO:0015743">
    <property type="term" value="P:malate transport"/>
    <property type="evidence" value="ECO:0007669"/>
    <property type="project" value="InterPro"/>
</dbReference>
<proteinExistence type="inferred from homology"/>
<dbReference type="PANTHER" id="PTHR31086">
    <property type="entry name" value="ALUMINUM-ACTIVATED MALATE TRANSPORTER 10"/>
    <property type="match status" value="1"/>
</dbReference>
<dbReference type="AlphaFoldDB" id="A0A6I9QN91"/>
<dbReference type="GO" id="GO:0034220">
    <property type="term" value="P:monoatomic ion transmembrane transport"/>
    <property type="evidence" value="ECO:0007669"/>
    <property type="project" value="UniProtKB-KW"/>
</dbReference>
<feature type="transmembrane region" description="Helical" evidence="9">
    <location>
        <begin position="79"/>
        <end position="99"/>
    </location>
</feature>
<dbReference type="RefSeq" id="XP_010912068.2">
    <property type="nucleotide sequence ID" value="XM_010913766.2"/>
</dbReference>
<keyword evidence="10" id="KW-1185">Reference proteome</keyword>
<reference evidence="11" key="1">
    <citation type="submission" date="2025-08" db="UniProtKB">
        <authorList>
            <consortium name="RefSeq"/>
        </authorList>
    </citation>
    <scope>IDENTIFICATION</scope>
</reference>
<comment type="similarity">
    <text evidence="2">Belongs to the aromatic acid exporter (TC 2.A.85) family.</text>
</comment>
<evidence type="ECO:0000256" key="5">
    <source>
        <dbReference type="ARBA" id="ARBA00022989"/>
    </source>
</evidence>
<evidence type="ECO:0000256" key="1">
    <source>
        <dbReference type="ARBA" id="ARBA00004141"/>
    </source>
</evidence>
<comment type="subcellular location">
    <subcellularLocation>
        <location evidence="1">Membrane</location>
        <topology evidence="1">Multi-pass membrane protein</topology>
    </subcellularLocation>
</comment>
<dbReference type="OrthoDB" id="68611at2759"/>
<feature type="transmembrane region" description="Helical" evidence="9">
    <location>
        <begin position="21"/>
        <end position="41"/>
    </location>
</feature>
<gene>
    <name evidence="11" type="primary">LOC105038078</name>
</gene>
<evidence type="ECO:0000256" key="2">
    <source>
        <dbReference type="ARBA" id="ARBA00007079"/>
    </source>
</evidence>
<sequence>MAKVVGLAKKVKKIGEDDPRRVVHSFKVGLALSLVSLYYYISPLFNSFGTSAIWAVLTVVVVMEYTAGGTLSKGLNRTFATLLAGALGVGAHQIAILSGEKGEPFLLGVFVFLLAAAATFSRFIPEIKASYDYGVTIFILTFSLVAVSSDRTVDAYELLQLAYQRFSTIAIGVAVCLLTSTFICPVWAGEDLHKLVASNLEKLASFLEGLGEEYFGEKVGGETMESKCFLRAYNSVLNSKSNMESLANLARWEPRHGHFGFLHPWKQYLKVGALSRQCAYSMEALMSHITSNERTQVCAKMKPEIRKMITSTCKEMSIECSKALKDLAATIRTMTTPAVCRHNIAIAAATTKLKVLLSEESIPSKMLETAIMASLLSQVVQCIPQIAASVEELAQLAKFKECKTLHKATVKPSTEEESPGVVINVME</sequence>
<keyword evidence="5 9" id="KW-1133">Transmembrane helix</keyword>
<evidence type="ECO:0000313" key="11">
    <source>
        <dbReference type="RefSeq" id="XP_010912068.2"/>
    </source>
</evidence>